<comment type="caution">
    <text evidence="1">The sequence shown here is derived from an EMBL/GenBank/DDBJ whole genome shotgun (WGS) entry which is preliminary data.</text>
</comment>
<evidence type="ECO:0000313" key="2">
    <source>
        <dbReference type="Proteomes" id="UP001597205"/>
    </source>
</evidence>
<dbReference type="Proteomes" id="UP001597205">
    <property type="component" value="Unassembled WGS sequence"/>
</dbReference>
<dbReference type="GO" id="GO:0016787">
    <property type="term" value="F:hydrolase activity"/>
    <property type="evidence" value="ECO:0007669"/>
    <property type="project" value="UniProtKB-KW"/>
</dbReference>
<gene>
    <name evidence="1" type="primary">ctlX</name>
    <name evidence="1" type="ORF">ACFQ2C_00925</name>
</gene>
<dbReference type="PANTHER" id="PTHR43224">
    <property type="entry name" value="AMIDINOTRANSFERASE"/>
    <property type="match status" value="1"/>
</dbReference>
<dbReference type="InterPro" id="IPR014541">
    <property type="entry name" value="Amdntrnsf_FN0238"/>
</dbReference>
<dbReference type="PANTHER" id="PTHR43224:SF1">
    <property type="entry name" value="AMIDINOTRANSFERASE"/>
    <property type="match status" value="1"/>
</dbReference>
<dbReference type="SUPFAM" id="SSF55909">
    <property type="entry name" value="Pentein"/>
    <property type="match status" value="1"/>
</dbReference>
<dbReference type="EMBL" id="JBHTKY010000001">
    <property type="protein sequence ID" value="MFD1164160.1"/>
    <property type="molecule type" value="Genomic_DNA"/>
</dbReference>
<dbReference type="Gene3D" id="3.75.10.10">
    <property type="entry name" value="L-arginine/glycine Amidinotransferase, Chain A"/>
    <property type="match status" value="1"/>
</dbReference>
<organism evidence="1 2">
    <name type="scientific">Sphingobacterium daejeonense</name>
    <dbReference type="NCBI Taxonomy" id="371142"/>
    <lineage>
        <taxon>Bacteria</taxon>
        <taxon>Pseudomonadati</taxon>
        <taxon>Bacteroidota</taxon>
        <taxon>Sphingobacteriia</taxon>
        <taxon>Sphingobacteriales</taxon>
        <taxon>Sphingobacteriaceae</taxon>
        <taxon>Sphingobacterium</taxon>
    </lineage>
</organism>
<dbReference type="NCBIfam" id="NF046062">
    <property type="entry name" value="citrull_CtlX"/>
    <property type="match status" value="1"/>
</dbReference>
<evidence type="ECO:0000313" key="1">
    <source>
        <dbReference type="EMBL" id="MFD1164160.1"/>
    </source>
</evidence>
<reference evidence="2" key="1">
    <citation type="journal article" date="2019" name="Int. J. Syst. Evol. Microbiol.">
        <title>The Global Catalogue of Microorganisms (GCM) 10K type strain sequencing project: providing services to taxonomists for standard genome sequencing and annotation.</title>
        <authorList>
            <consortium name="The Broad Institute Genomics Platform"/>
            <consortium name="The Broad Institute Genome Sequencing Center for Infectious Disease"/>
            <person name="Wu L."/>
            <person name="Ma J."/>
        </authorList>
    </citation>
    <scope>NUCLEOTIDE SEQUENCE [LARGE SCALE GENOMIC DNA]</scope>
    <source>
        <strain evidence="2">CCUG 52468</strain>
    </source>
</reference>
<keyword evidence="1" id="KW-0378">Hydrolase</keyword>
<dbReference type="Pfam" id="PF19420">
    <property type="entry name" value="DDAH_eukar"/>
    <property type="match status" value="1"/>
</dbReference>
<protein>
    <submittedName>
        <fullName evidence="1">Citrulline utilization hydrolase CtlX</fullName>
    </submittedName>
</protein>
<name>A0ABW3RG73_9SPHI</name>
<keyword evidence="2" id="KW-1185">Reference proteome</keyword>
<sequence>MQTTNTVLMVRPFYFRRNEETAVNNFFQAENERTDRLADLAVTEFDNFVNILKAAGIKVVVVQDPGRLDTPDSIFPNNVISFHHNKAIIYPMFAENRRNERLLNYLGKLDMNGIHFEKTQDYTAWEENNKFLEGTGSMILDRVNKIAYCSLSDRANEELFHIFCEDQGYEPVVFHATQTLGDLFYPIYHTNVMMSIGTNFSLICLEVIRTEEERELVKSKLLATGKDIIVITEDQMNHFAGNILEVKNIEGDPIICMSSQAFEALEDEQKEQLEQHGKIIHAPLFSIEKYGGGSARCMMAEVFN</sequence>
<proteinExistence type="predicted"/>
<dbReference type="PIRSF" id="PIRSF028188">
    <property type="entry name" value="Amdntrnsf_FN0238"/>
    <property type="match status" value="1"/>
</dbReference>
<dbReference type="RefSeq" id="WP_099369277.1">
    <property type="nucleotide sequence ID" value="NZ_JBHTKY010000001.1"/>
</dbReference>
<accession>A0ABW3RG73</accession>